<protein>
    <recommendedName>
        <fullName evidence="3">Sortilin N-terminal domain-containing protein</fullName>
    </recommendedName>
</protein>
<proteinExistence type="predicted"/>
<evidence type="ECO:0000313" key="1">
    <source>
        <dbReference type="EMBL" id="GHG08077.1"/>
    </source>
</evidence>
<evidence type="ECO:0008006" key="3">
    <source>
        <dbReference type="Google" id="ProtNLM"/>
    </source>
</evidence>
<evidence type="ECO:0000313" key="2">
    <source>
        <dbReference type="Proteomes" id="UP000623842"/>
    </source>
</evidence>
<accession>A0A919BRH6</accession>
<dbReference type="Proteomes" id="UP000623842">
    <property type="component" value="Unassembled WGS sequence"/>
</dbReference>
<name>A0A919BRH6_9GAMM</name>
<sequence>MPEKPSAPLTPTFVELGLERHKVEKLLSINDQIIALTDQGLYRRDSTWQALTDTRYHVLAMATLSDNHWIASVKQNESAFFIETNDAGATWQLFDDNFGGDYSSNEVARTLVYDSEKQKLYATGLFVLASSTDMGRSWTVEEGQWGSLGTGLGSILLHQEKQDVWYGGQNGIESPVLDQFNTETYALTTHAQAIGEHLPSPSVIYQIIIDPKNTDRIIAAGEGGIVHTTDYGDTWQGLLTEQNYRFHFSPVFDPKDQNIIYTAGWDKGADIQPLILEMSKDDGQTWEAYTYEKQEFKGGVRSMLAVEESGKTVIYIGLYNNGVVKVTFE</sequence>
<reference evidence="1" key="1">
    <citation type="journal article" date="2014" name="Int. J. Syst. Evol. Microbiol.">
        <title>Complete genome sequence of Corynebacterium casei LMG S-19264T (=DSM 44701T), isolated from a smear-ripened cheese.</title>
        <authorList>
            <consortium name="US DOE Joint Genome Institute (JGI-PGF)"/>
            <person name="Walter F."/>
            <person name="Albersmeier A."/>
            <person name="Kalinowski J."/>
            <person name="Ruckert C."/>
        </authorList>
    </citation>
    <scope>NUCLEOTIDE SEQUENCE</scope>
    <source>
        <strain evidence="1">KCTC 42731</strain>
    </source>
</reference>
<dbReference type="SUPFAM" id="SSF110296">
    <property type="entry name" value="Oligoxyloglucan reducing end-specific cellobiohydrolase"/>
    <property type="match status" value="2"/>
</dbReference>
<dbReference type="EMBL" id="BNCK01000017">
    <property type="protein sequence ID" value="GHG08077.1"/>
    <property type="molecule type" value="Genomic_DNA"/>
</dbReference>
<gene>
    <name evidence="1" type="ORF">GCM10017161_42290</name>
</gene>
<dbReference type="Gene3D" id="2.130.10.10">
    <property type="entry name" value="YVTN repeat-like/Quinoprotein amine dehydrogenase"/>
    <property type="match status" value="1"/>
</dbReference>
<organism evidence="1 2">
    <name type="scientific">Thalassotalea marina</name>
    <dbReference type="NCBI Taxonomy" id="1673741"/>
    <lineage>
        <taxon>Bacteria</taxon>
        <taxon>Pseudomonadati</taxon>
        <taxon>Pseudomonadota</taxon>
        <taxon>Gammaproteobacteria</taxon>
        <taxon>Alteromonadales</taxon>
        <taxon>Colwelliaceae</taxon>
        <taxon>Thalassotalea</taxon>
    </lineage>
</organism>
<dbReference type="InterPro" id="IPR015943">
    <property type="entry name" value="WD40/YVTN_repeat-like_dom_sf"/>
</dbReference>
<keyword evidence="2" id="KW-1185">Reference proteome</keyword>
<reference evidence="1" key="2">
    <citation type="submission" date="2020-09" db="EMBL/GenBank/DDBJ databases">
        <authorList>
            <person name="Sun Q."/>
            <person name="Kim S."/>
        </authorList>
    </citation>
    <scope>NUCLEOTIDE SEQUENCE</scope>
    <source>
        <strain evidence="1">KCTC 42731</strain>
    </source>
</reference>
<dbReference type="AlphaFoldDB" id="A0A919BRH6"/>
<comment type="caution">
    <text evidence="1">The sequence shown here is derived from an EMBL/GenBank/DDBJ whole genome shotgun (WGS) entry which is preliminary data.</text>
</comment>